<reference evidence="5" key="1">
    <citation type="submission" date="2023-06" db="EMBL/GenBank/DDBJ databases">
        <title>Survivors Of The Sea: Transcriptome response of Skeletonema marinoi to long-term dormancy.</title>
        <authorList>
            <person name="Pinder M.I.M."/>
            <person name="Kourtchenko O."/>
            <person name="Robertson E.K."/>
            <person name="Larsson T."/>
            <person name="Maumus F."/>
            <person name="Osuna-Cruz C.M."/>
            <person name="Vancaester E."/>
            <person name="Stenow R."/>
            <person name="Vandepoele K."/>
            <person name="Ploug H."/>
            <person name="Bruchert V."/>
            <person name="Godhe A."/>
            <person name="Topel M."/>
        </authorList>
    </citation>
    <scope>NUCLEOTIDE SEQUENCE</scope>
    <source>
        <strain evidence="5">R05AC</strain>
    </source>
</reference>
<dbReference type="InterPro" id="IPR004843">
    <property type="entry name" value="Calcineurin-like_PHP"/>
</dbReference>
<dbReference type="PROSITE" id="PS00125">
    <property type="entry name" value="SER_THR_PHOSPHATASE"/>
    <property type="match status" value="1"/>
</dbReference>
<feature type="domain" description="Serine/threonine specific protein phosphatases" evidence="4">
    <location>
        <begin position="283"/>
        <end position="288"/>
    </location>
</feature>
<evidence type="ECO:0000259" key="4">
    <source>
        <dbReference type="PROSITE" id="PS00125"/>
    </source>
</evidence>
<dbReference type="PANTHER" id="PTHR11668:SF496">
    <property type="entry name" value="SERINE_THREONINE-PROTEIN PHOSPHATASE"/>
    <property type="match status" value="1"/>
</dbReference>
<keyword evidence="2" id="KW-0175">Coiled coil</keyword>
<keyword evidence="1 5" id="KW-0378">Hydrolase</keyword>
<name>A0AAD8Y9I1_9STRA</name>
<comment type="similarity">
    <text evidence="1">Belongs to the PPP phosphatase family.</text>
</comment>
<accession>A0AAD8Y9I1</accession>
<dbReference type="CDD" id="cd00144">
    <property type="entry name" value="MPP_PPP_family"/>
    <property type="match status" value="1"/>
</dbReference>
<evidence type="ECO:0000313" key="6">
    <source>
        <dbReference type="Proteomes" id="UP001224775"/>
    </source>
</evidence>
<evidence type="ECO:0000256" key="2">
    <source>
        <dbReference type="SAM" id="Coils"/>
    </source>
</evidence>
<evidence type="ECO:0000256" key="1">
    <source>
        <dbReference type="RuleBase" id="RU004273"/>
    </source>
</evidence>
<feature type="region of interest" description="Disordered" evidence="3">
    <location>
        <begin position="1"/>
        <end position="62"/>
    </location>
</feature>
<dbReference type="PRINTS" id="PR00114">
    <property type="entry name" value="STPHPHTASE"/>
</dbReference>
<feature type="compositionally biased region" description="Acidic residues" evidence="3">
    <location>
        <begin position="533"/>
        <end position="564"/>
    </location>
</feature>
<sequence>MTIMFHDEEEALESPRKRSRSPKNRDRSATNNNDPPSSSAGPASHNNNGSGMINVSDKGRSKSLLRERDAKITALEKEVLSLRNQISNLSTAEPAITYGSGNKKKNLTPYGNTVRVSTSKCSAKRRQLLAERARMGRNASIATQKALNDLPDDQMTNGGFSSQQALIDRIQDMFRSPHEHVGYLKSEQFAKDMLKLNKKVRAVLEDEPRCVFLQSPAYVFGDIHGNLEDLHFFSDNVWNLGMSLTAGNFVFLGDYVDRGMSCLEVVSYLLAMKLMLPHKVFLLRGNHETRDVNGWEEHYGARSYIAQCRERFGEEIGYKIWESTNATFDRLPLAAVVDQDIFCVHGGIPRPISDSSVEGGRIKDILNVSKVAGINPPYEHEDDNYQQVASDCIWSDPASEEQEQYSVDRRTGYGDSLRGGGAICFGHKAVTNFLQQQGFSYIMRAHEAHAEGVAVSKGARVFTVFSTSKDHNQGNNAMAGCILIDFEKMQVINRSPAYRNQYVHRRDSVSIAMLSEAEVAERMKLGLITSDPREEEFEEEEFEEFEEEDDEELQDSSYEDEEYVIDDRRKSSVDPCGTRASPEKSSHDSHDYFMEGNDMPSQRIDFSAAATSGRQSKKRGGFDTIREDEEDDEESTVNGDDDMEPFDDDENHYYGAASTGMSPGMRRVGI</sequence>
<dbReference type="Proteomes" id="UP001224775">
    <property type="component" value="Unassembled WGS sequence"/>
</dbReference>
<dbReference type="EC" id="3.1.3.16" evidence="1"/>
<comment type="catalytic activity">
    <reaction evidence="1">
        <text>O-phospho-L-threonyl-[protein] + H2O = L-threonyl-[protein] + phosphate</text>
        <dbReference type="Rhea" id="RHEA:47004"/>
        <dbReference type="Rhea" id="RHEA-COMP:11060"/>
        <dbReference type="Rhea" id="RHEA-COMP:11605"/>
        <dbReference type="ChEBI" id="CHEBI:15377"/>
        <dbReference type="ChEBI" id="CHEBI:30013"/>
        <dbReference type="ChEBI" id="CHEBI:43474"/>
        <dbReference type="ChEBI" id="CHEBI:61977"/>
        <dbReference type="EC" id="3.1.3.16"/>
    </reaction>
</comment>
<dbReference type="SUPFAM" id="SSF56300">
    <property type="entry name" value="Metallo-dependent phosphatases"/>
    <property type="match status" value="1"/>
</dbReference>
<keyword evidence="6" id="KW-1185">Reference proteome</keyword>
<dbReference type="GO" id="GO:0005634">
    <property type="term" value="C:nucleus"/>
    <property type="evidence" value="ECO:0007669"/>
    <property type="project" value="TreeGrafter"/>
</dbReference>
<organism evidence="5 6">
    <name type="scientific">Skeletonema marinoi</name>
    <dbReference type="NCBI Taxonomy" id="267567"/>
    <lineage>
        <taxon>Eukaryota</taxon>
        <taxon>Sar</taxon>
        <taxon>Stramenopiles</taxon>
        <taxon>Ochrophyta</taxon>
        <taxon>Bacillariophyta</taxon>
        <taxon>Coscinodiscophyceae</taxon>
        <taxon>Thalassiosirophycidae</taxon>
        <taxon>Thalassiosirales</taxon>
        <taxon>Skeletonemataceae</taxon>
        <taxon>Skeletonema</taxon>
        <taxon>Skeletonema marinoi-dohrnii complex</taxon>
    </lineage>
</organism>
<dbReference type="InterPro" id="IPR029052">
    <property type="entry name" value="Metallo-depent_PP-like"/>
</dbReference>
<feature type="compositionally biased region" description="Polar residues" evidence="3">
    <location>
        <begin position="29"/>
        <end position="53"/>
    </location>
</feature>
<dbReference type="Gene3D" id="3.60.21.10">
    <property type="match status" value="1"/>
</dbReference>
<dbReference type="InterPro" id="IPR050341">
    <property type="entry name" value="PP1_catalytic_subunit"/>
</dbReference>
<dbReference type="GO" id="GO:0004722">
    <property type="term" value="F:protein serine/threonine phosphatase activity"/>
    <property type="evidence" value="ECO:0007669"/>
    <property type="project" value="UniProtKB-EC"/>
</dbReference>
<dbReference type="InterPro" id="IPR006186">
    <property type="entry name" value="Ser/Thr-sp_prot-phosphatase"/>
</dbReference>
<dbReference type="SMART" id="SM00156">
    <property type="entry name" value="PP2Ac"/>
    <property type="match status" value="1"/>
</dbReference>
<evidence type="ECO:0000256" key="3">
    <source>
        <dbReference type="SAM" id="MobiDB-lite"/>
    </source>
</evidence>
<comment type="caution">
    <text evidence="5">The sequence shown here is derived from an EMBL/GenBank/DDBJ whole genome shotgun (WGS) entry which is preliminary data.</text>
</comment>
<feature type="region of interest" description="Disordered" evidence="3">
    <location>
        <begin position="529"/>
        <end position="670"/>
    </location>
</feature>
<dbReference type="GO" id="GO:0005737">
    <property type="term" value="C:cytoplasm"/>
    <property type="evidence" value="ECO:0007669"/>
    <property type="project" value="TreeGrafter"/>
</dbReference>
<dbReference type="EMBL" id="JATAAI010000013">
    <property type="protein sequence ID" value="KAK1741442.1"/>
    <property type="molecule type" value="Genomic_DNA"/>
</dbReference>
<proteinExistence type="inferred from homology"/>
<protein>
    <recommendedName>
        <fullName evidence="1">Serine/threonine-protein phosphatase</fullName>
        <ecNumber evidence="1">3.1.3.16</ecNumber>
    </recommendedName>
</protein>
<dbReference type="Pfam" id="PF00149">
    <property type="entry name" value="Metallophos"/>
    <property type="match status" value="1"/>
</dbReference>
<feature type="coiled-coil region" evidence="2">
    <location>
        <begin position="65"/>
        <end position="92"/>
    </location>
</feature>
<evidence type="ECO:0000313" key="5">
    <source>
        <dbReference type="EMBL" id="KAK1741442.1"/>
    </source>
</evidence>
<feature type="compositionally biased region" description="Basic and acidic residues" evidence="3">
    <location>
        <begin position="581"/>
        <end position="593"/>
    </location>
</feature>
<gene>
    <name evidence="5" type="ORF">QTG54_007920</name>
</gene>
<dbReference type="PANTHER" id="PTHR11668">
    <property type="entry name" value="SERINE/THREONINE PROTEIN PHOSPHATASE"/>
    <property type="match status" value="1"/>
</dbReference>
<dbReference type="AlphaFoldDB" id="A0AAD8Y9I1"/>
<feature type="compositionally biased region" description="Acidic residues" evidence="3">
    <location>
        <begin position="626"/>
        <end position="650"/>
    </location>
</feature>